<organism evidence="8 9">
    <name type="scientific">Novipirellula rosea</name>
    <dbReference type="NCBI Taxonomy" id="1031540"/>
    <lineage>
        <taxon>Bacteria</taxon>
        <taxon>Pseudomonadati</taxon>
        <taxon>Planctomycetota</taxon>
        <taxon>Planctomycetia</taxon>
        <taxon>Pirellulales</taxon>
        <taxon>Pirellulaceae</taxon>
        <taxon>Novipirellula</taxon>
    </lineage>
</organism>
<evidence type="ECO:0000256" key="6">
    <source>
        <dbReference type="SAM" id="Phobius"/>
    </source>
</evidence>
<evidence type="ECO:0000256" key="4">
    <source>
        <dbReference type="ARBA" id="ARBA00022989"/>
    </source>
</evidence>
<gene>
    <name evidence="8" type="ORF">GCM10023156_58560</name>
</gene>
<accession>A0ABP8NMV4</accession>
<evidence type="ECO:0000259" key="7">
    <source>
        <dbReference type="Pfam" id="PF09335"/>
    </source>
</evidence>
<feature type="transmembrane region" description="Helical" evidence="6">
    <location>
        <begin position="169"/>
        <end position="190"/>
    </location>
</feature>
<feature type="transmembrane region" description="Helical" evidence="6">
    <location>
        <begin position="50"/>
        <end position="71"/>
    </location>
</feature>
<keyword evidence="2" id="KW-1003">Cell membrane</keyword>
<feature type="transmembrane region" description="Helical" evidence="6">
    <location>
        <begin position="12"/>
        <end position="30"/>
    </location>
</feature>
<keyword evidence="4 6" id="KW-1133">Transmembrane helix</keyword>
<proteinExistence type="predicted"/>
<keyword evidence="3 6" id="KW-0812">Transmembrane</keyword>
<protein>
    <submittedName>
        <fullName evidence="8">DedA family protein</fullName>
    </submittedName>
</protein>
<evidence type="ECO:0000313" key="8">
    <source>
        <dbReference type="EMBL" id="GAA4467971.1"/>
    </source>
</evidence>
<reference evidence="9" key="1">
    <citation type="journal article" date="2019" name="Int. J. Syst. Evol. Microbiol.">
        <title>The Global Catalogue of Microorganisms (GCM) 10K type strain sequencing project: providing services to taxonomists for standard genome sequencing and annotation.</title>
        <authorList>
            <consortium name="The Broad Institute Genomics Platform"/>
            <consortium name="The Broad Institute Genome Sequencing Center for Infectious Disease"/>
            <person name="Wu L."/>
            <person name="Ma J."/>
        </authorList>
    </citation>
    <scope>NUCLEOTIDE SEQUENCE [LARGE SCALE GENOMIC DNA]</scope>
    <source>
        <strain evidence="9">JCM 17759</strain>
    </source>
</reference>
<name>A0ABP8NMV4_9BACT</name>
<dbReference type="InterPro" id="IPR051311">
    <property type="entry name" value="DedA_domain"/>
</dbReference>
<evidence type="ECO:0000256" key="1">
    <source>
        <dbReference type="ARBA" id="ARBA00004651"/>
    </source>
</evidence>
<sequence length="209" mass="23386">MDHWIINVLEQLGAIGVGVLMLMENVFPPIPSELVMPWAGYSVSQGEMSFVAAVTAGSIGSFAGALLWYFVARWIGKARLAHWIDGYGAWLTITPADLDRLDDWFESWGAIAVLICRLVPGIRTLISIPADFSEMPMKRFSLYTAIGTVIWTAVLVLIGWWLGDNYEQLAGPLGWVSTAVIVGMFGWWVWRLHAQQSMRKKSKSMRHSK</sequence>
<keyword evidence="9" id="KW-1185">Reference proteome</keyword>
<dbReference type="InterPro" id="IPR032816">
    <property type="entry name" value="VTT_dom"/>
</dbReference>
<dbReference type="RefSeq" id="WP_345327233.1">
    <property type="nucleotide sequence ID" value="NZ_BAABGA010000091.1"/>
</dbReference>
<dbReference type="Pfam" id="PF09335">
    <property type="entry name" value="VTT_dom"/>
    <property type="match status" value="1"/>
</dbReference>
<dbReference type="Proteomes" id="UP001500840">
    <property type="component" value="Unassembled WGS sequence"/>
</dbReference>
<dbReference type="PANTHER" id="PTHR42709:SF6">
    <property type="entry name" value="UNDECAPRENYL PHOSPHATE TRANSPORTER A"/>
    <property type="match status" value="1"/>
</dbReference>
<evidence type="ECO:0000256" key="5">
    <source>
        <dbReference type="ARBA" id="ARBA00023136"/>
    </source>
</evidence>
<evidence type="ECO:0000256" key="2">
    <source>
        <dbReference type="ARBA" id="ARBA00022475"/>
    </source>
</evidence>
<dbReference type="EMBL" id="BAABGA010000091">
    <property type="protein sequence ID" value="GAA4467971.1"/>
    <property type="molecule type" value="Genomic_DNA"/>
</dbReference>
<keyword evidence="5 6" id="KW-0472">Membrane</keyword>
<evidence type="ECO:0000256" key="3">
    <source>
        <dbReference type="ARBA" id="ARBA00022692"/>
    </source>
</evidence>
<evidence type="ECO:0000313" key="9">
    <source>
        <dbReference type="Proteomes" id="UP001500840"/>
    </source>
</evidence>
<feature type="transmembrane region" description="Helical" evidence="6">
    <location>
        <begin position="142"/>
        <end position="163"/>
    </location>
</feature>
<comment type="subcellular location">
    <subcellularLocation>
        <location evidence="1">Cell membrane</location>
        <topology evidence="1">Multi-pass membrane protein</topology>
    </subcellularLocation>
</comment>
<dbReference type="PANTHER" id="PTHR42709">
    <property type="entry name" value="ALKALINE PHOSPHATASE LIKE PROTEIN"/>
    <property type="match status" value="1"/>
</dbReference>
<comment type="caution">
    <text evidence="8">The sequence shown here is derived from an EMBL/GenBank/DDBJ whole genome shotgun (WGS) entry which is preliminary data.</text>
</comment>
<feature type="domain" description="VTT" evidence="7">
    <location>
        <begin position="30"/>
        <end position="160"/>
    </location>
</feature>